<dbReference type="PROSITE" id="PS50111">
    <property type="entry name" value="CHEMOTAXIS_TRANSDUC_2"/>
    <property type="match status" value="1"/>
</dbReference>
<feature type="transmembrane region" description="Helical" evidence="3">
    <location>
        <begin position="105"/>
        <end position="124"/>
    </location>
</feature>
<dbReference type="GO" id="GO:0016020">
    <property type="term" value="C:membrane"/>
    <property type="evidence" value="ECO:0007669"/>
    <property type="project" value="InterPro"/>
</dbReference>
<name>A0A4U7JGL2_9FIRM</name>
<reference evidence="4 5" key="1">
    <citation type="submission" date="2020-09" db="EMBL/GenBank/DDBJ databases">
        <title>Characterization and genome sequencing of Ruminiclostridium sp. nov. MA18.</title>
        <authorList>
            <person name="Rettenmaier R."/>
            <person name="Kowollik M.-L."/>
            <person name="Liebl W."/>
            <person name="Zverlov V."/>
        </authorList>
    </citation>
    <scope>NUCLEOTIDE SEQUENCE [LARGE SCALE GENOMIC DNA]</scope>
    <source>
        <strain evidence="4 5">MA18</strain>
    </source>
</reference>
<dbReference type="Proteomes" id="UP000306409">
    <property type="component" value="Chromosome"/>
</dbReference>
<dbReference type="GO" id="GO:0004888">
    <property type="term" value="F:transmembrane signaling receptor activity"/>
    <property type="evidence" value="ECO:0007669"/>
    <property type="project" value="InterPro"/>
</dbReference>
<protein>
    <submittedName>
        <fullName evidence="4">Uncharacterized protein</fullName>
    </submittedName>
</protein>
<dbReference type="PANTHER" id="PTHR32089:SF112">
    <property type="entry name" value="LYSOZYME-LIKE PROTEIN-RELATED"/>
    <property type="match status" value="1"/>
</dbReference>
<keyword evidence="1" id="KW-0807">Transducer</keyword>
<gene>
    <name evidence="4" type="ORF">EHE19_000375</name>
</gene>
<proteinExistence type="inferred from homology"/>
<dbReference type="RefSeq" id="WP_137697116.1">
    <property type="nucleotide sequence ID" value="NZ_CP061336.1"/>
</dbReference>
<keyword evidence="3" id="KW-0472">Membrane</keyword>
<dbReference type="EMBL" id="CP061336">
    <property type="protein sequence ID" value="QNU67050.1"/>
    <property type="molecule type" value="Genomic_DNA"/>
</dbReference>
<dbReference type="Gene3D" id="1.10.287.950">
    <property type="entry name" value="Methyl-accepting chemotaxis protein"/>
    <property type="match status" value="1"/>
</dbReference>
<feature type="transmembrane region" description="Helical" evidence="3">
    <location>
        <begin position="20"/>
        <end position="40"/>
    </location>
</feature>
<dbReference type="PANTHER" id="PTHR32089">
    <property type="entry name" value="METHYL-ACCEPTING CHEMOTAXIS PROTEIN MCPB"/>
    <property type="match status" value="1"/>
</dbReference>
<evidence type="ECO:0000313" key="5">
    <source>
        <dbReference type="Proteomes" id="UP000306409"/>
    </source>
</evidence>
<dbReference type="InterPro" id="IPR004089">
    <property type="entry name" value="MCPsignal_dom"/>
</dbReference>
<evidence type="ECO:0000256" key="3">
    <source>
        <dbReference type="SAM" id="Phobius"/>
    </source>
</evidence>
<dbReference type="GO" id="GO:0006935">
    <property type="term" value="P:chemotaxis"/>
    <property type="evidence" value="ECO:0007669"/>
    <property type="project" value="InterPro"/>
</dbReference>
<feature type="transmembrane region" description="Helical" evidence="3">
    <location>
        <begin position="160"/>
        <end position="179"/>
    </location>
</feature>
<keyword evidence="3" id="KW-0812">Transmembrane</keyword>
<organism evidence="4 5">
    <name type="scientific">Ruminiclostridium herbifermentans</name>
    <dbReference type="NCBI Taxonomy" id="2488810"/>
    <lineage>
        <taxon>Bacteria</taxon>
        <taxon>Bacillati</taxon>
        <taxon>Bacillota</taxon>
        <taxon>Clostridia</taxon>
        <taxon>Eubacteriales</taxon>
        <taxon>Oscillospiraceae</taxon>
        <taxon>Ruminiclostridium</taxon>
    </lineage>
</organism>
<comment type="similarity">
    <text evidence="2">Belongs to the methyl-accepting chemotaxis (MCP) protein family.</text>
</comment>
<keyword evidence="3" id="KW-1133">Transmembrane helix</keyword>
<dbReference type="GO" id="GO:0007165">
    <property type="term" value="P:signal transduction"/>
    <property type="evidence" value="ECO:0007669"/>
    <property type="project" value="UniProtKB-KW"/>
</dbReference>
<dbReference type="InterPro" id="IPR004090">
    <property type="entry name" value="Chemotax_Me-accpt_rcpt"/>
</dbReference>
<sequence>MSKNSNNTILLQNEIEANKFAALVMLCTNVVVIFAFFVNLMGIFAVDRGTMAIVTITSIVLLSLPFIVVILLKQQGLWVKYLIVTAAILMVSITILVLKQFAIVLFAYPLAIASLFFSTKLSWYTSVLSILLYSISQILSLNTVGVIDRNYMDMRSMMKYGVMPRAFQLIMISFIFIMLSKRTRAMLGNMMGAKEQEEIINKMMKVTQKSTEVSNALSASVSSLSIMTESTARSNEDIAEKTSKIAEGSRNSIKSMEEATLAVTNMSENLHKISEESKQIGILSNQVKNLTVDNERVLGSAAEKMEAIAEATKHSKAIISQLEQRSSKISGFVEIISQISSQTNLLALNAAIESARAGEQGKGFAVVAQEIRNLAEGSKQAAKDISAIIQEVIEDTKNAVCSMDNGSILVDNGLKVIEEARTSFTKVADANKEMNDKLIIVEEDTKEAAKHGEKMVDLVIDVKNINENSLKDIELIAAAIEQLVSSMQEVDSSVEDIQSMSKELLDITQN</sequence>
<evidence type="ECO:0000256" key="1">
    <source>
        <dbReference type="ARBA" id="ARBA00023224"/>
    </source>
</evidence>
<evidence type="ECO:0000256" key="2">
    <source>
        <dbReference type="ARBA" id="ARBA00029447"/>
    </source>
</evidence>
<dbReference type="AlphaFoldDB" id="A0A4U7JGL2"/>
<dbReference type="PRINTS" id="PR00260">
    <property type="entry name" value="CHEMTRNSDUCR"/>
</dbReference>
<feature type="transmembrane region" description="Helical" evidence="3">
    <location>
        <begin position="130"/>
        <end position="148"/>
    </location>
</feature>
<feature type="transmembrane region" description="Helical" evidence="3">
    <location>
        <begin position="52"/>
        <end position="72"/>
    </location>
</feature>
<dbReference type="OrthoDB" id="597657at2"/>
<dbReference type="SUPFAM" id="SSF58104">
    <property type="entry name" value="Methyl-accepting chemotaxis protein (MCP) signaling domain"/>
    <property type="match status" value="1"/>
</dbReference>
<accession>A0A4U7JGL2</accession>
<dbReference type="KEGG" id="rher:EHE19_000375"/>
<evidence type="ECO:0000313" key="4">
    <source>
        <dbReference type="EMBL" id="QNU67050.1"/>
    </source>
</evidence>
<dbReference type="SMART" id="SM00283">
    <property type="entry name" value="MA"/>
    <property type="match status" value="1"/>
</dbReference>
<feature type="transmembrane region" description="Helical" evidence="3">
    <location>
        <begin position="78"/>
        <end position="98"/>
    </location>
</feature>
<dbReference type="Pfam" id="PF00015">
    <property type="entry name" value="MCPsignal"/>
    <property type="match status" value="1"/>
</dbReference>
<keyword evidence="5" id="KW-1185">Reference proteome</keyword>